<dbReference type="AlphaFoldDB" id="A0A5C7J371"/>
<protein>
    <submittedName>
        <fullName evidence="1">Uncharacterized protein</fullName>
    </submittedName>
</protein>
<comment type="caution">
    <text evidence="1">The sequence shown here is derived from an EMBL/GenBank/DDBJ whole genome shotgun (WGS) entry which is preliminary data.</text>
</comment>
<name>A0A5C7J371_9BACT</name>
<organism evidence="1 2">
    <name type="scientific">Candidatus Dojkabacteria bacterium</name>
    <dbReference type="NCBI Taxonomy" id="2099670"/>
    <lineage>
        <taxon>Bacteria</taxon>
        <taxon>Candidatus Dojkabacteria</taxon>
    </lineage>
</organism>
<evidence type="ECO:0000313" key="2">
    <source>
        <dbReference type="Proteomes" id="UP000321026"/>
    </source>
</evidence>
<reference evidence="1 2" key="1">
    <citation type="submission" date="2018-09" db="EMBL/GenBank/DDBJ databases">
        <title>Metagenome Assembled Genomes from an Advanced Water Purification Facility.</title>
        <authorList>
            <person name="Stamps B.W."/>
            <person name="Spear J.R."/>
        </authorList>
    </citation>
    <scope>NUCLEOTIDE SEQUENCE [LARGE SCALE GENOMIC DNA]</scope>
    <source>
        <strain evidence="1">Bin_63_2</strain>
    </source>
</reference>
<evidence type="ECO:0000313" key="1">
    <source>
        <dbReference type="EMBL" id="TXG75965.1"/>
    </source>
</evidence>
<accession>A0A5C7J371</accession>
<proteinExistence type="predicted"/>
<sequence length="132" mass="15272">MMEIEVEIGYNDDDEMIVETLPAKFEVCHECEGHGYVLNPSMRGHCYSAEEFHDAFEDEDDRAEYFKRGGRYDVVCPCCNGKNVVKVIDEEACNAKPALKAIMQAYHTRCDELFRERQEDARICRMESGMWG</sequence>
<dbReference type="EMBL" id="SSDS01000090">
    <property type="protein sequence ID" value="TXG75965.1"/>
    <property type="molecule type" value="Genomic_DNA"/>
</dbReference>
<dbReference type="Proteomes" id="UP000321026">
    <property type="component" value="Unassembled WGS sequence"/>
</dbReference>
<gene>
    <name evidence="1" type="ORF">E6Q11_05780</name>
</gene>